<dbReference type="PANTHER" id="PTHR31482">
    <property type="entry name" value="ESTS AU081301(E20138)"/>
    <property type="match status" value="1"/>
</dbReference>
<dbReference type="EMBL" id="JAHRHJ020003813">
    <property type="protein sequence ID" value="KAH9288290.1"/>
    <property type="molecule type" value="Genomic_DNA"/>
</dbReference>
<name>A0AA38BP57_TAXCH</name>
<evidence type="ECO:0000313" key="2">
    <source>
        <dbReference type="Proteomes" id="UP000824469"/>
    </source>
</evidence>
<keyword evidence="2" id="KW-1185">Reference proteome</keyword>
<protein>
    <submittedName>
        <fullName evidence="1">Uncharacterized protein</fullName>
    </submittedName>
</protein>
<accession>A0AA38BP57</accession>
<reference evidence="1 2" key="1">
    <citation type="journal article" date="2021" name="Nat. Plants">
        <title>The Taxus genome provides insights into paclitaxel biosynthesis.</title>
        <authorList>
            <person name="Xiong X."/>
            <person name="Gou J."/>
            <person name="Liao Q."/>
            <person name="Li Y."/>
            <person name="Zhou Q."/>
            <person name="Bi G."/>
            <person name="Li C."/>
            <person name="Du R."/>
            <person name="Wang X."/>
            <person name="Sun T."/>
            <person name="Guo L."/>
            <person name="Liang H."/>
            <person name="Lu P."/>
            <person name="Wu Y."/>
            <person name="Zhang Z."/>
            <person name="Ro D.K."/>
            <person name="Shang Y."/>
            <person name="Huang S."/>
            <person name="Yan J."/>
        </authorList>
    </citation>
    <scope>NUCLEOTIDE SEQUENCE [LARGE SCALE GENOMIC DNA]</scope>
    <source>
        <strain evidence="1">Ta-2019</strain>
    </source>
</reference>
<organism evidence="1 2">
    <name type="scientific">Taxus chinensis</name>
    <name type="common">Chinese yew</name>
    <name type="synonym">Taxus wallichiana var. chinensis</name>
    <dbReference type="NCBI Taxonomy" id="29808"/>
    <lineage>
        <taxon>Eukaryota</taxon>
        <taxon>Viridiplantae</taxon>
        <taxon>Streptophyta</taxon>
        <taxon>Embryophyta</taxon>
        <taxon>Tracheophyta</taxon>
        <taxon>Spermatophyta</taxon>
        <taxon>Pinopsida</taxon>
        <taxon>Pinidae</taxon>
        <taxon>Conifers II</taxon>
        <taxon>Cupressales</taxon>
        <taxon>Taxaceae</taxon>
        <taxon>Taxus</taxon>
    </lineage>
</organism>
<dbReference type="PANTHER" id="PTHR31482:SF18">
    <property type="entry name" value="ESTS AU081301(E20138)"/>
    <property type="match status" value="1"/>
</dbReference>
<sequence length="244" mass="28347">MPQIRKVFFKAAKRVMEIEGFKGRPNISPEEGLFAIANFLAKGINNQKSTSPQKIPNTRTLHPVFCRKNIVGHGDDEFMMSCYDAALTYDRNSDTFCARYPTHSARSLVTEDGISWERIRKPPVVTSPRELYIPEVPEELRPGDHIEVQWKRIPSFPYGWWYGIIGHSDNCNNENQNCRCHLDEMVWLEFKQYTMGSGWRQFQMTRNRASEVGCELYGFYGGIRKLNNEGDICAWLQMWPKDPL</sequence>
<gene>
    <name evidence="1" type="ORF">KI387_032407</name>
</gene>
<dbReference type="AlphaFoldDB" id="A0AA38BP57"/>
<dbReference type="OMA" id="CARYPTH"/>
<comment type="caution">
    <text evidence="1">The sequence shown here is derived from an EMBL/GenBank/DDBJ whole genome shotgun (WGS) entry which is preliminary data.</text>
</comment>
<dbReference type="Proteomes" id="UP000824469">
    <property type="component" value="Unassembled WGS sequence"/>
</dbReference>
<evidence type="ECO:0000313" key="1">
    <source>
        <dbReference type="EMBL" id="KAH9288290.1"/>
    </source>
</evidence>
<proteinExistence type="predicted"/>